<accession>A0A927AZ64</accession>
<proteinExistence type="predicted"/>
<evidence type="ECO:0000259" key="2">
    <source>
        <dbReference type="Pfam" id="PF07995"/>
    </source>
</evidence>
<dbReference type="Proteomes" id="UP000653797">
    <property type="component" value="Unassembled WGS sequence"/>
</dbReference>
<name>A0A927AZ64_9BACT</name>
<organism evidence="3 4">
    <name type="scientific">Spirosoma validum</name>
    <dbReference type="NCBI Taxonomy" id="2771355"/>
    <lineage>
        <taxon>Bacteria</taxon>
        <taxon>Pseudomonadati</taxon>
        <taxon>Bacteroidota</taxon>
        <taxon>Cytophagia</taxon>
        <taxon>Cytophagales</taxon>
        <taxon>Cytophagaceae</taxon>
        <taxon>Spirosoma</taxon>
    </lineage>
</organism>
<sequence length="530" mass="56396">MKNLSFAHVGAIRPVQSVSTFYLSLYITALVSIALLLIGPQAVAQTFPTSFTSVQIASGIDPVAMDVALDGRIFLTEKSGRIRVVKNDVLLATPFVTIPNVDNAGERGLLGIALDPNFSSNNFVYVYYTYRATGSTVSNNRVSRFTANGDVAVSGSELILLNIDALSSASNHNGGSLVFKDGKLLITVGDNASGANAQLFTTPKGKILRLNPDGSIPSDNPYYGSTTGINRAIWTLGLRNPFNIAIQPGTGTVFINDVGEGTYEEINEGIAGKNYGWPGIEGVRTTQTPPANYQDPFYAYSHSSGCSITAGEFYNPSVAQFPVEYSGKYFFADYCGNWIRTIDPVTKAVATFATGLSSPVGIKTGRNGSLYVIARGGGGVLLKVSYTIPLPDLTPILYIRPTVQYGTTPFNVVVDVAELNSVATSGSFAVKVNKDAKFSLTFPTGATTVDGRSVQNSAWSFNASDPNYYVLSSSQSIVAGGRLSFGLIGTLSPSVTTGMIAVSCTLQPATMVENKLTNNIDVEKIEYFQQ</sequence>
<dbReference type="InterPro" id="IPR011042">
    <property type="entry name" value="6-blade_b-propeller_TolB-like"/>
</dbReference>
<dbReference type="AlphaFoldDB" id="A0A927AZ64"/>
<feature type="transmembrane region" description="Helical" evidence="1">
    <location>
        <begin position="21"/>
        <end position="43"/>
    </location>
</feature>
<dbReference type="EMBL" id="JACXAA010000002">
    <property type="protein sequence ID" value="MBD2752554.1"/>
    <property type="molecule type" value="Genomic_DNA"/>
</dbReference>
<dbReference type="PANTHER" id="PTHR19328">
    <property type="entry name" value="HEDGEHOG-INTERACTING PROTEIN"/>
    <property type="match status" value="1"/>
</dbReference>
<dbReference type="SUPFAM" id="SSF50952">
    <property type="entry name" value="Soluble quinoprotein glucose dehydrogenase"/>
    <property type="match status" value="1"/>
</dbReference>
<keyword evidence="1" id="KW-0812">Transmembrane</keyword>
<dbReference type="InterPro" id="IPR012938">
    <property type="entry name" value="Glc/Sorbosone_DH"/>
</dbReference>
<evidence type="ECO:0000313" key="3">
    <source>
        <dbReference type="EMBL" id="MBD2752554.1"/>
    </source>
</evidence>
<keyword evidence="1" id="KW-1133">Transmembrane helix</keyword>
<reference evidence="3" key="1">
    <citation type="submission" date="2020-09" db="EMBL/GenBank/DDBJ databases">
        <authorList>
            <person name="Kim M.K."/>
        </authorList>
    </citation>
    <scope>NUCLEOTIDE SEQUENCE</scope>
    <source>
        <strain evidence="3">BT704</strain>
    </source>
</reference>
<feature type="domain" description="Glucose/Sorbosone dehydrogenase" evidence="2">
    <location>
        <begin position="62"/>
        <end position="382"/>
    </location>
</feature>
<dbReference type="Gene3D" id="2.120.10.30">
    <property type="entry name" value="TolB, C-terminal domain"/>
    <property type="match status" value="1"/>
</dbReference>
<protein>
    <submittedName>
        <fullName evidence="3">PQQ-dependent sugar dehydrogenase</fullName>
    </submittedName>
</protein>
<dbReference type="RefSeq" id="WP_191038188.1">
    <property type="nucleotide sequence ID" value="NZ_JACXAA010000002.1"/>
</dbReference>
<dbReference type="InterPro" id="IPR011041">
    <property type="entry name" value="Quinoprot_gluc/sorb_DH_b-prop"/>
</dbReference>
<dbReference type="PANTHER" id="PTHR19328:SF13">
    <property type="entry name" value="HIPL1 PROTEIN"/>
    <property type="match status" value="1"/>
</dbReference>
<evidence type="ECO:0000313" key="4">
    <source>
        <dbReference type="Proteomes" id="UP000653797"/>
    </source>
</evidence>
<dbReference type="Pfam" id="PF07995">
    <property type="entry name" value="GSDH"/>
    <property type="match status" value="1"/>
</dbReference>
<keyword evidence="4" id="KW-1185">Reference proteome</keyword>
<keyword evidence="1" id="KW-0472">Membrane</keyword>
<evidence type="ECO:0000256" key="1">
    <source>
        <dbReference type="SAM" id="Phobius"/>
    </source>
</evidence>
<gene>
    <name evidence="3" type="ORF">IC230_06625</name>
</gene>
<comment type="caution">
    <text evidence="3">The sequence shown here is derived from an EMBL/GenBank/DDBJ whole genome shotgun (WGS) entry which is preliminary data.</text>
</comment>